<comment type="caution">
    <text evidence="4">The sequence shown here is derived from an EMBL/GenBank/DDBJ whole genome shotgun (WGS) entry which is preliminary data.</text>
</comment>
<dbReference type="InterPro" id="IPR029068">
    <property type="entry name" value="Glyas_Bleomycin-R_OHBP_Dase"/>
</dbReference>
<dbReference type="CDD" id="cd07249">
    <property type="entry name" value="MMCE"/>
    <property type="match status" value="1"/>
</dbReference>
<dbReference type="PROSITE" id="PS51819">
    <property type="entry name" value="VOC"/>
    <property type="match status" value="1"/>
</dbReference>
<dbReference type="Pfam" id="PF13669">
    <property type="entry name" value="Glyoxalase_4"/>
    <property type="match status" value="1"/>
</dbReference>
<reference evidence="5" key="1">
    <citation type="journal article" date="2019" name="Int. J. Syst. Evol. Microbiol.">
        <title>The Global Catalogue of Microorganisms (GCM) 10K type strain sequencing project: providing services to taxonomists for standard genome sequencing and annotation.</title>
        <authorList>
            <consortium name="The Broad Institute Genomics Platform"/>
            <consortium name="The Broad Institute Genome Sequencing Center for Infectious Disease"/>
            <person name="Wu L."/>
            <person name="Ma J."/>
        </authorList>
    </citation>
    <scope>NUCLEOTIDE SEQUENCE [LARGE SCALE GENOMIC DNA]</scope>
    <source>
        <strain evidence="5">DFY28</strain>
    </source>
</reference>
<evidence type="ECO:0000256" key="2">
    <source>
        <dbReference type="ARBA" id="ARBA00022723"/>
    </source>
</evidence>
<dbReference type="EMBL" id="JBHUEY010000001">
    <property type="protein sequence ID" value="MFD1784149.1"/>
    <property type="molecule type" value="Genomic_DNA"/>
</dbReference>
<name>A0ABW4N3W5_9CAUL</name>
<dbReference type="Gene3D" id="3.10.180.10">
    <property type="entry name" value="2,3-Dihydroxybiphenyl 1,2-Dioxygenase, domain 1"/>
    <property type="match status" value="1"/>
</dbReference>
<dbReference type="InterPro" id="IPR037523">
    <property type="entry name" value="VOC_core"/>
</dbReference>
<evidence type="ECO:0000256" key="1">
    <source>
        <dbReference type="ARBA" id="ARBA00009308"/>
    </source>
</evidence>
<dbReference type="Proteomes" id="UP001597237">
    <property type="component" value="Unassembled WGS sequence"/>
</dbReference>
<dbReference type="SUPFAM" id="SSF54593">
    <property type="entry name" value="Glyoxalase/Bleomycin resistance protein/Dihydroxybiphenyl dioxygenase"/>
    <property type="match status" value="1"/>
</dbReference>
<sequence>MFKGVDHVVIAVKDLDAAVGRYETIFGAPVSERREAPAAGMKMAFFRFPESFVELVSNIDDKGPIAKRLAEKGEGVHLVAMHVDDIDKTVAELREKGVRLVGDPGPGNPVKGQVFVHPSETGGVLTQIVQR</sequence>
<evidence type="ECO:0000259" key="3">
    <source>
        <dbReference type="PROSITE" id="PS51819"/>
    </source>
</evidence>
<gene>
    <name evidence="4" type="ORF">ACFSC0_12140</name>
</gene>
<dbReference type="PANTHER" id="PTHR43048:SF3">
    <property type="entry name" value="METHYLMALONYL-COA EPIMERASE, MITOCHONDRIAL"/>
    <property type="match status" value="1"/>
</dbReference>
<evidence type="ECO:0000313" key="4">
    <source>
        <dbReference type="EMBL" id="MFD1784149.1"/>
    </source>
</evidence>
<dbReference type="InterPro" id="IPR017515">
    <property type="entry name" value="MeMalonyl-CoA_epimerase"/>
</dbReference>
<organism evidence="4 5">
    <name type="scientific">Phenylobacterium terrae</name>
    <dbReference type="NCBI Taxonomy" id="2665495"/>
    <lineage>
        <taxon>Bacteria</taxon>
        <taxon>Pseudomonadati</taxon>
        <taxon>Pseudomonadota</taxon>
        <taxon>Alphaproteobacteria</taxon>
        <taxon>Caulobacterales</taxon>
        <taxon>Caulobacteraceae</taxon>
        <taxon>Phenylobacterium</taxon>
    </lineage>
</organism>
<dbReference type="InterPro" id="IPR051785">
    <property type="entry name" value="MMCE/EMCE_epimerase"/>
</dbReference>
<feature type="domain" description="VOC" evidence="3">
    <location>
        <begin position="4"/>
        <end position="131"/>
    </location>
</feature>
<accession>A0ABW4N3W5</accession>
<dbReference type="RefSeq" id="WP_377283898.1">
    <property type="nucleotide sequence ID" value="NZ_JBHRSI010000009.1"/>
</dbReference>
<comment type="similarity">
    <text evidence="1">Belongs to the methylmalonyl-CoA epimerase family.</text>
</comment>
<keyword evidence="2" id="KW-0479">Metal-binding</keyword>
<protein>
    <submittedName>
        <fullName evidence="4">VOC family protein</fullName>
    </submittedName>
</protein>
<dbReference type="PANTHER" id="PTHR43048">
    <property type="entry name" value="METHYLMALONYL-COA EPIMERASE"/>
    <property type="match status" value="1"/>
</dbReference>
<keyword evidence="5" id="KW-1185">Reference proteome</keyword>
<proteinExistence type="inferred from homology"/>
<evidence type="ECO:0000313" key="5">
    <source>
        <dbReference type="Proteomes" id="UP001597237"/>
    </source>
</evidence>